<comment type="caution">
    <text evidence="2">The sequence shown here is derived from an EMBL/GenBank/DDBJ whole genome shotgun (WGS) entry which is preliminary data.</text>
</comment>
<feature type="region of interest" description="Disordered" evidence="1">
    <location>
        <begin position="83"/>
        <end position="105"/>
    </location>
</feature>
<dbReference type="Proteomes" id="UP001181693">
    <property type="component" value="Unassembled WGS sequence"/>
</dbReference>
<keyword evidence="3" id="KW-1185">Reference proteome</keyword>
<gene>
    <name evidence="2" type="ORF">GDO54_005474</name>
</gene>
<dbReference type="AlphaFoldDB" id="A0AAV2ZEN5"/>
<evidence type="ECO:0000313" key="2">
    <source>
        <dbReference type="EMBL" id="DBA14519.1"/>
    </source>
</evidence>
<protein>
    <submittedName>
        <fullName evidence="2">Uncharacterized protein</fullName>
    </submittedName>
</protein>
<sequence length="105" mass="11458">MAHPLVIALGNVQQHVHAQHHTGLYVHLQPVMPMELVMPMSMAENTGSSTYRHAILQAPPTEADSGQEATWHDSKHICKATMTKHQKGAQTVPIHRPQSTSTPAG</sequence>
<organism evidence="2 3">
    <name type="scientific">Pyxicephalus adspersus</name>
    <name type="common">African bullfrog</name>
    <dbReference type="NCBI Taxonomy" id="30357"/>
    <lineage>
        <taxon>Eukaryota</taxon>
        <taxon>Metazoa</taxon>
        <taxon>Chordata</taxon>
        <taxon>Craniata</taxon>
        <taxon>Vertebrata</taxon>
        <taxon>Euteleostomi</taxon>
        <taxon>Amphibia</taxon>
        <taxon>Batrachia</taxon>
        <taxon>Anura</taxon>
        <taxon>Neobatrachia</taxon>
        <taxon>Ranoidea</taxon>
        <taxon>Pyxicephalidae</taxon>
        <taxon>Pyxicephalinae</taxon>
        <taxon>Pyxicephalus</taxon>
    </lineage>
</organism>
<dbReference type="EMBL" id="DYDO01000013">
    <property type="protein sequence ID" value="DBA14519.1"/>
    <property type="molecule type" value="Genomic_DNA"/>
</dbReference>
<accession>A0AAV2ZEN5</accession>
<reference evidence="2" key="1">
    <citation type="thesis" date="2020" institute="ProQuest LLC" country="789 East Eisenhower Parkway, Ann Arbor, MI, USA">
        <title>Comparative Genomics and Chromosome Evolution.</title>
        <authorList>
            <person name="Mudd A.B."/>
        </authorList>
    </citation>
    <scope>NUCLEOTIDE SEQUENCE</scope>
    <source>
        <strain evidence="2">1538</strain>
        <tissue evidence="2">Blood</tissue>
    </source>
</reference>
<evidence type="ECO:0000256" key="1">
    <source>
        <dbReference type="SAM" id="MobiDB-lite"/>
    </source>
</evidence>
<evidence type="ECO:0000313" key="3">
    <source>
        <dbReference type="Proteomes" id="UP001181693"/>
    </source>
</evidence>
<name>A0AAV2ZEN5_PYXAD</name>
<proteinExistence type="predicted"/>